<dbReference type="Proteomes" id="UP001239111">
    <property type="component" value="Chromosome 1"/>
</dbReference>
<reference evidence="1" key="1">
    <citation type="submission" date="2023-04" db="EMBL/GenBank/DDBJ databases">
        <title>A chromosome-level genome assembly of the parasitoid wasp Eretmocerus hayati.</title>
        <authorList>
            <person name="Zhong Y."/>
            <person name="Liu S."/>
            <person name="Liu Y."/>
        </authorList>
    </citation>
    <scope>NUCLEOTIDE SEQUENCE</scope>
    <source>
        <strain evidence="1">ZJU_SS_LIU_2023</strain>
    </source>
</reference>
<comment type="caution">
    <text evidence="1">The sequence shown here is derived from an EMBL/GenBank/DDBJ whole genome shotgun (WGS) entry which is preliminary data.</text>
</comment>
<organism evidence="1 2">
    <name type="scientific">Eretmocerus hayati</name>
    <dbReference type="NCBI Taxonomy" id="131215"/>
    <lineage>
        <taxon>Eukaryota</taxon>
        <taxon>Metazoa</taxon>
        <taxon>Ecdysozoa</taxon>
        <taxon>Arthropoda</taxon>
        <taxon>Hexapoda</taxon>
        <taxon>Insecta</taxon>
        <taxon>Pterygota</taxon>
        <taxon>Neoptera</taxon>
        <taxon>Endopterygota</taxon>
        <taxon>Hymenoptera</taxon>
        <taxon>Apocrita</taxon>
        <taxon>Proctotrupomorpha</taxon>
        <taxon>Chalcidoidea</taxon>
        <taxon>Aphelinidae</taxon>
        <taxon>Aphelininae</taxon>
        <taxon>Eretmocerus</taxon>
    </lineage>
</organism>
<accession>A0ACC2PM16</accession>
<evidence type="ECO:0000313" key="1">
    <source>
        <dbReference type="EMBL" id="KAJ8682815.1"/>
    </source>
</evidence>
<protein>
    <submittedName>
        <fullName evidence="1">Uncharacterized protein</fullName>
    </submittedName>
</protein>
<sequence length="660" mass="74858">MAFALVREIIGKRYGERFIIQTKMIDNFSQEEHKEKKKYIMKINGKDAIGIVHQTNDDEDHLKQLLKKRSSPPILSRCETNLPSSDHKVAKGSRPSKQLTQTAKPKIRDNKVLKGKGRIDLSKVKNELAEEKKKEARARLNNVTAVSDPTDSRKLDEDLIEPDSQPGISTPGVEDSADIMNIIAKPPRNKNTKTPVSTHRLCAPSKQIFSSKDDLYDLEKSLESGDKRNRSPASQNLDDSGLGTPRFNHTPKEKGLTRCYGSADDATVDLKVKLKEKDRLINKQHKEIEDLKKRLQEKDDSLTELTRTNTALQNLVIKNFKELYGIVRDMKQRNAETADPNGSHLSVGFEDESNDMVHVGRDQWIPRDEWVYAFGMTHPKPFARYLALHSYGPETLKKSTISGKPSNRKKKKGMTESDGGDAEKIEKPNRLDPEKLEAIKDSTRFFLKSQKFDEWKTQTKESCIESVNSYLTTYISDMKKKPKTDKSQGQSSNKRKSSENVAGALGKKKKRERNDSIQSEENETLNEESGEHSGEELEDTESICSEGKNVQDQESEERRVEKPRERDNVRIDDVFDGKVRGELKKQSESENHATGEKPVSQKKIQDDGKDSEHDKQSDSYSSDGNDSDNSTATTEREDDFELNNTLNESVDDLFGTEVLR</sequence>
<dbReference type="EMBL" id="CM056741">
    <property type="protein sequence ID" value="KAJ8682815.1"/>
    <property type="molecule type" value="Genomic_DNA"/>
</dbReference>
<evidence type="ECO:0000313" key="2">
    <source>
        <dbReference type="Proteomes" id="UP001239111"/>
    </source>
</evidence>
<gene>
    <name evidence="1" type="ORF">QAD02_018607</name>
</gene>
<proteinExistence type="predicted"/>
<keyword evidence="2" id="KW-1185">Reference proteome</keyword>
<name>A0ACC2PM16_9HYME</name>